<name>A0A0R3TI77_RODNA</name>
<evidence type="ECO:0000313" key="3">
    <source>
        <dbReference type="Proteomes" id="UP000278807"/>
    </source>
</evidence>
<accession>A0A0R3TI77</accession>
<evidence type="ECO:0000313" key="2">
    <source>
        <dbReference type="EMBL" id="VDO02624.1"/>
    </source>
</evidence>
<gene>
    <name evidence="2" type="ORF">HNAJ_LOCUS6764</name>
</gene>
<organism evidence="4">
    <name type="scientific">Rodentolepis nana</name>
    <name type="common">Dwarf tapeworm</name>
    <name type="synonym">Hymenolepis nana</name>
    <dbReference type="NCBI Taxonomy" id="102285"/>
    <lineage>
        <taxon>Eukaryota</taxon>
        <taxon>Metazoa</taxon>
        <taxon>Spiralia</taxon>
        <taxon>Lophotrochozoa</taxon>
        <taxon>Platyhelminthes</taxon>
        <taxon>Cestoda</taxon>
        <taxon>Eucestoda</taxon>
        <taxon>Cyclophyllidea</taxon>
        <taxon>Hymenolepididae</taxon>
        <taxon>Rodentolepis</taxon>
    </lineage>
</organism>
<dbReference type="Proteomes" id="UP000278807">
    <property type="component" value="Unassembled WGS sequence"/>
</dbReference>
<sequence>MPDKRGSRPEFDRALDKRPDPEWPTASIRSWQTKLAIVPLIDQSEVEIGLANLSLQCHPMDMWNSTCYQTILLPTS</sequence>
<dbReference type="WBParaSite" id="HNAJ_0000676801-mRNA-1">
    <property type="protein sequence ID" value="HNAJ_0000676801-mRNA-1"/>
    <property type="gene ID" value="HNAJ_0000676801"/>
</dbReference>
<feature type="region of interest" description="Disordered" evidence="1">
    <location>
        <begin position="1"/>
        <end position="24"/>
    </location>
</feature>
<evidence type="ECO:0000256" key="1">
    <source>
        <dbReference type="SAM" id="MobiDB-lite"/>
    </source>
</evidence>
<feature type="compositionally biased region" description="Basic and acidic residues" evidence="1">
    <location>
        <begin position="1"/>
        <end position="21"/>
    </location>
</feature>
<reference evidence="4" key="1">
    <citation type="submission" date="2017-02" db="UniProtKB">
        <authorList>
            <consortium name="WormBaseParasite"/>
        </authorList>
    </citation>
    <scope>IDENTIFICATION</scope>
</reference>
<evidence type="ECO:0000313" key="4">
    <source>
        <dbReference type="WBParaSite" id="HNAJ_0000676801-mRNA-1"/>
    </source>
</evidence>
<proteinExistence type="predicted"/>
<dbReference type="EMBL" id="UZAE01008314">
    <property type="protein sequence ID" value="VDO02624.1"/>
    <property type="molecule type" value="Genomic_DNA"/>
</dbReference>
<reference evidence="2 3" key="2">
    <citation type="submission" date="2018-11" db="EMBL/GenBank/DDBJ databases">
        <authorList>
            <consortium name="Pathogen Informatics"/>
        </authorList>
    </citation>
    <scope>NUCLEOTIDE SEQUENCE [LARGE SCALE GENOMIC DNA]</scope>
</reference>
<protein>
    <submittedName>
        <fullName evidence="4">Transposase</fullName>
    </submittedName>
</protein>
<dbReference type="AlphaFoldDB" id="A0A0R3TI77"/>
<keyword evidence="3" id="KW-1185">Reference proteome</keyword>